<comment type="caution">
    <text evidence="1">The sequence shown here is derived from an EMBL/GenBank/DDBJ whole genome shotgun (WGS) entry which is preliminary data.</text>
</comment>
<reference evidence="1 2" key="1">
    <citation type="journal article" date="2019" name="Nat. Ecol. Evol.">
        <title>Megaphylogeny resolves global patterns of mushroom evolution.</title>
        <authorList>
            <person name="Varga T."/>
            <person name="Krizsan K."/>
            <person name="Foldi C."/>
            <person name="Dima B."/>
            <person name="Sanchez-Garcia M."/>
            <person name="Sanchez-Ramirez S."/>
            <person name="Szollosi G.J."/>
            <person name="Szarkandi J.G."/>
            <person name="Papp V."/>
            <person name="Albert L."/>
            <person name="Andreopoulos W."/>
            <person name="Angelini C."/>
            <person name="Antonin V."/>
            <person name="Barry K.W."/>
            <person name="Bougher N.L."/>
            <person name="Buchanan P."/>
            <person name="Buyck B."/>
            <person name="Bense V."/>
            <person name="Catcheside P."/>
            <person name="Chovatia M."/>
            <person name="Cooper J."/>
            <person name="Damon W."/>
            <person name="Desjardin D."/>
            <person name="Finy P."/>
            <person name="Geml J."/>
            <person name="Haridas S."/>
            <person name="Hughes K."/>
            <person name="Justo A."/>
            <person name="Karasinski D."/>
            <person name="Kautmanova I."/>
            <person name="Kiss B."/>
            <person name="Kocsube S."/>
            <person name="Kotiranta H."/>
            <person name="LaButti K.M."/>
            <person name="Lechner B.E."/>
            <person name="Liimatainen K."/>
            <person name="Lipzen A."/>
            <person name="Lukacs Z."/>
            <person name="Mihaltcheva S."/>
            <person name="Morgado L.N."/>
            <person name="Niskanen T."/>
            <person name="Noordeloos M.E."/>
            <person name="Ohm R.A."/>
            <person name="Ortiz-Santana B."/>
            <person name="Ovrebo C."/>
            <person name="Racz N."/>
            <person name="Riley R."/>
            <person name="Savchenko A."/>
            <person name="Shiryaev A."/>
            <person name="Soop K."/>
            <person name="Spirin V."/>
            <person name="Szebenyi C."/>
            <person name="Tomsovsky M."/>
            <person name="Tulloss R.E."/>
            <person name="Uehling J."/>
            <person name="Grigoriev I.V."/>
            <person name="Vagvolgyi C."/>
            <person name="Papp T."/>
            <person name="Martin F.M."/>
            <person name="Miettinen O."/>
            <person name="Hibbett D.S."/>
            <person name="Nagy L.G."/>
        </authorList>
    </citation>
    <scope>NUCLEOTIDE SEQUENCE [LARGE SCALE GENOMIC DNA]</scope>
    <source>
        <strain evidence="1 2">FP101781</strain>
    </source>
</reference>
<evidence type="ECO:0000313" key="1">
    <source>
        <dbReference type="EMBL" id="TEB32328.1"/>
    </source>
</evidence>
<evidence type="ECO:0000313" key="2">
    <source>
        <dbReference type="Proteomes" id="UP000298030"/>
    </source>
</evidence>
<gene>
    <name evidence="1" type="ORF">FA13DRAFT_247209</name>
</gene>
<dbReference type="Proteomes" id="UP000298030">
    <property type="component" value="Unassembled WGS sequence"/>
</dbReference>
<protein>
    <submittedName>
        <fullName evidence="1">Uncharacterized protein</fullName>
    </submittedName>
</protein>
<sequence>MTGLSTDGIYRSTCVNPIADNKLQSGTPTCTVNYAQQFLTDGCYPPPPTVDSVSPNGTTSDDLIRANGASQGFWLGQGVR</sequence>
<dbReference type="EMBL" id="QPFP01000015">
    <property type="protein sequence ID" value="TEB32328.1"/>
    <property type="molecule type" value="Genomic_DNA"/>
</dbReference>
<dbReference type="AlphaFoldDB" id="A0A4Y7TEG4"/>
<name>A0A4Y7TEG4_COPMI</name>
<accession>A0A4Y7TEG4</accession>
<dbReference type="OrthoDB" id="3058970at2759"/>
<proteinExistence type="predicted"/>
<keyword evidence="2" id="KW-1185">Reference proteome</keyword>
<organism evidence="1 2">
    <name type="scientific">Coprinellus micaceus</name>
    <name type="common">Glistening ink-cap mushroom</name>
    <name type="synonym">Coprinus micaceus</name>
    <dbReference type="NCBI Taxonomy" id="71717"/>
    <lineage>
        <taxon>Eukaryota</taxon>
        <taxon>Fungi</taxon>
        <taxon>Dikarya</taxon>
        <taxon>Basidiomycota</taxon>
        <taxon>Agaricomycotina</taxon>
        <taxon>Agaricomycetes</taxon>
        <taxon>Agaricomycetidae</taxon>
        <taxon>Agaricales</taxon>
        <taxon>Agaricineae</taxon>
        <taxon>Psathyrellaceae</taxon>
        <taxon>Coprinellus</taxon>
    </lineage>
</organism>